<evidence type="ECO:0000256" key="11">
    <source>
        <dbReference type="PROSITE-ProRule" id="PRU00076"/>
    </source>
</evidence>
<keyword evidence="1" id="KW-0217">Developmental protein</keyword>
<dbReference type="GO" id="GO:0004222">
    <property type="term" value="F:metalloendopeptidase activity"/>
    <property type="evidence" value="ECO:0007669"/>
    <property type="project" value="InterPro"/>
</dbReference>
<dbReference type="Pfam" id="PF07645">
    <property type="entry name" value="EGF_CA"/>
    <property type="match status" value="1"/>
</dbReference>
<dbReference type="OrthoDB" id="431034at2759"/>
<dbReference type="PROSITE" id="PS01187">
    <property type="entry name" value="EGF_CA"/>
    <property type="match status" value="2"/>
</dbReference>
<evidence type="ECO:0000256" key="8">
    <source>
        <dbReference type="ARBA" id="ARBA00023145"/>
    </source>
</evidence>
<comment type="caution">
    <text evidence="11">Lacks conserved residue(s) required for the propagation of feature annotation.</text>
</comment>
<dbReference type="FunFam" id="2.60.120.290:FF:000005">
    <property type="entry name" value="Procollagen C-endopeptidase enhancer 1"/>
    <property type="match status" value="1"/>
</dbReference>
<dbReference type="GO" id="GO:0030154">
    <property type="term" value="P:cell differentiation"/>
    <property type="evidence" value="ECO:0007669"/>
    <property type="project" value="UniProtKB-ARBA"/>
</dbReference>
<gene>
    <name evidence="12" type="ORF">CTOB1V02_LOCUS9225</name>
</gene>
<proteinExistence type="predicted"/>
<dbReference type="PROSITE" id="PS01180">
    <property type="entry name" value="CUB"/>
    <property type="match status" value="4"/>
</dbReference>
<evidence type="ECO:0000313" key="12">
    <source>
        <dbReference type="EMBL" id="CAD7231378.1"/>
    </source>
</evidence>
<keyword evidence="4" id="KW-0732">Signal</keyword>
<dbReference type="EMBL" id="OB663448">
    <property type="protein sequence ID" value="CAD7231378.1"/>
    <property type="molecule type" value="Genomic_DNA"/>
</dbReference>
<dbReference type="PIRSF" id="PIRSF001199">
    <property type="entry name" value="BMP_1/tolloid-like"/>
    <property type="match status" value="1"/>
</dbReference>
<dbReference type="InterPro" id="IPR000859">
    <property type="entry name" value="CUB_dom"/>
</dbReference>
<name>A0A7R8ZTN8_9CRUS</name>
<dbReference type="FunFam" id="2.10.25.10:FF:000240">
    <property type="entry name" value="Vitamin K-dependent protein S"/>
    <property type="match status" value="1"/>
</dbReference>
<dbReference type="Pfam" id="PF00431">
    <property type="entry name" value="CUB"/>
    <property type="match status" value="4"/>
</dbReference>
<evidence type="ECO:0000256" key="3">
    <source>
        <dbReference type="ARBA" id="ARBA00022723"/>
    </source>
</evidence>
<evidence type="ECO:0000256" key="9">
    <source>
        <dbReference type="ARBA" id="ARBA00023157"/>
    </source>
</evidence>
<dbReference type="SMART" id="SM00181">
    <property type="entry name" value="EGF"/>
    <property type="match status" value="2"/>
</dbReference>
<dbReference type="CDD" id="cd00041">
    <property type="entry name" value="CUB"/>
    <property type="match status" value="4"/>
</dbReference>
<dbReference type="CDD" id="cd00054">
    <property type="entry name" value="EGF_CA"/>
    <property type="match status" value="1"/>
</dbReference>
<evidence type="ECO:0000256" key="4">
    <source>
        <dbReference type="ARBA" id="ARBA00022729"/>
    </source>
</evidence>
<dbReference type="PROSITE" id="PS01186">
    <property type="entry name" value="EGF_2"/>
    <property type="match status" value="2"/>
</dbReference>
<dbReference type="SMART" id="SM00042">
    <property type="entry name" value="CUB"/>
    <property type="match status" value="4"/>
</dbReference>
<dbReference type="FunFam" id="2.60.120.290:FF:000013">
    <property type="entry name" value="Membrane frizzled-related protein"/>
    <property type="match status" value="2"/>
</dbReference>
<dbReference type="InterPro" id="IPR001881">
    <property type="entry name" value="EGF-like_Ca-bd_dom"/>
</dbReference>
<evidence type="ECO:0000256" key="10">
    <source>
        <dbReference type="PROSITE-ProRule" id="PRU00059"/>
    </source>
</evidence>
<evidence type="ECO:0000256" key="2">
    <source>
        <dbReference type="ARBA" id="ARBA00022536"/>
    </source>
</evidence>
<protein>
    <submittedName>
        <fullName evidence="12">Uncharacterized protein</fullName>
    </submittedName>
</protein>
<keyword evidence="3" id="KW-0479">Metal-binding</keyword>
<dbReference type="InterPro" id="IPR000152">
    <property type="entry name" value="EGF-type_Asp/Asn_hydroxyl_site"/>
</dbReference>
<evidence type="ECO:0000256" key="7">
    <source>
        <dbReference type="ARBA" id="ARBA00022833"/>
    </source>
</evidence>
<dbReference type="PANTHER" id="PTHR24251">
    <property type="entry name" value="OVOCHYMASE-RELATED"/>
    <property type="match status" value="1"/>
</dbReference>
<dbReference type="Gene3D" id="2.10.25.10">
    <property type="entry name" value="Laminin"/>
    <property type="match status" value="2"/>
</dbReference>
<dbReference type="SMART" id="SM00179">
    <property type="entry name" value="EGF_CA"/>
    <property type="match status" value="2"/>
</dbReference>
<evidence type="ECO:0000256" key="5">
    <source>
        <dbReference type="ARBA" id="ARBA00022737"/>
    </source>
</evidence>
<dbReference type="InterPro" id="IPR035914">
    <property type="entry name" value="Sperma_CUB_dom_sf"/>
</dbReference>
<dbReference type="PROSITE" id="PS50026">
    <property type="entry name" value="EGF_3"/>
    <property type="match status" value="2"/>
</dbReference>
<dbReference type="InterPro" id="IPR049883">
    <property type="entry name" value="NOTCH1_EGF-like"/>
</dbReference>
<dbReference type="PANTHER" id="PTHR24251:SF43">
    <property type="entry name" value="TOLLOID-LIKE PROTEIN 2"/>
    <property type="match status" value="1"/>
</dbReference>
<keyword evidence="9 10" id="KW-1015">Disulfide bond</keyword>
<dbReference type="Pfam" id="PF14670">
    <property type="entry name" value="FXa_inhibition"/>
    <property type="match status" value="1"/>
</dbReference>
<reference evidence="12" key="1">
    <citation type="submission" date="2020-11" db="EMBL/GenBank/DDBJ databases">
        <authorList>
            <person name="Tran Van P."/>
        </authorList>
    </citation>
    <scope>NUCLEOTIDE SEQUENCE</scope>
</reference>
<accession>A0A7R8ZTN8</accession>
<dbReference type="FunFam" id="2.60.120.290:FF:000052">
    <property type="entry name" value="Metalloendopeptidase"/>
    <property type="match status" value="1"/>
</dbReference>
<sequence length="624" mass="69882">MLVSYGTRGFHPNMPGFYATYEAVCGGRIDVHQTHLLTSPGYPREYTKRKDCVWIAVAPEEYQVALKFTFFETENHDDCRYDYLEIRDGGAPDSPLIGKFCGYKIPEDIKSTGNLLWLKFASDDSVERGGFALELMEAISFISEYDECATTIHQCDHGCVNFAGGYRCTCRVGYALHSNGKTCEDACGGVITASNGTLTSPSYPELYPGHKHCIWEIIAPSQFRITLNFTHFDLEGTNLHPSKPLQGNCEYDHVEVISKMGSDELITHGSYCGETLPPSLTSEGNAFRIEFKSDGTVQKSGFAAVFFTDKDECADRNGGCQHVCRNTIGSYECLCNQGFQLHENGHDCKEGGCKYLIKTADGVITSPNYPDHYPSKKNCVWKFVTTPGHRIKLVFSDFEMEPHQECTYDHIEIFDGPSDSERTMGRFCGTKVPAPIVGSHNELFMTFTSDSSVQRKGFRGRHGTVEMLFHVSCFPVCGGHLSATQDVSHLYSHAKYGDETYPHDSFCEWTLEAPEGYVVRLEFLTFELEESTNCDYDFVAVFSSFDSPETLDGKFCGNAVPPPLVSDYESMLVRFVADDTLSAKGFSASYKFIPSPHPEYVYEPTEGMRWGKRMRAMKDPPDFD</sequence>
<dbReference type="SUPFAM" id="SSF49854">
    <property type="entry name" value="Spermadhesin, CUB domain"/>
    <property type="match status" value="4"/>
</dbReference>
<dbReference type="GO" id="GO:0005509">
    <property type="term" value="F:calcium ion binding"/>
    <property type="evidence" value="ECO:0007669"/>
    <property type="project" value="InterPro"/>
</dbReference>
<keyword evidence="6" id="KW-0378">Hydrolase</keyword>
<dbReference type="SUPFAM" id="SSF57196">
    <property type="entry name" value="EGF/Laminin"/>
    <property type="match status" value="2"/>
</dbReference>
<dbReference type="InterPro" id="IPR015446">
    <property type="entry name" value="BMP_1/tolloid-like"/>
</dbReference>
<dbReference type="InterPro" id="IPR000742">
    <property type="entry name" value="EGF"/>
</dbReference>
<dbReference type="InterPro" id="IPR018097">
    <property type="entry name" value="EGF_Ca-bd_CS"/>
</dbReference>
<dbReference type="PROSITE" id="PS00010">
    <property type="entry name" value="ASX_HYDROXYL"/>
    <property type="match status" value="2"/>
</dbReference>
<organism evidence="12">
    <name type="scientific">Cyprideis torosa</name>
    <dbReference type="NCBI Taxonomy" id="163714"/>
    <lineage>
        <taxon>Eukaryota</taxon>
        <taxon>Metazoa</taxon>
        <taxon>Ecdysozoa</taxon>
        <taxon>Arthropoda</taxon>
        <taxon>Crustacea</taxon>
        <taxon>Oligostraca</taxon>
        <taxon>Ostracoda</taxon>
        <taxon>Podocopa</taxon>
        <taxon>Podocopida</taxon>
        <taxon>Cytherocopina</taxon>
        <taxon>Cytheroidea</taxon>
        <taxon>Cytherideidae</taxon>
        <taxon>Cyprideis</taxon>
    </lineage>
</organism>
<keyword evidence="2 11" id="KW-0245">EGF-like domain</keyword>
<keyword evidence="8" id="KW-0865">Zymogen</keyword>
<feature type="disulfide bond" evidence="10">
    <location>
        <begin position="25"/>
        <end position="52"/>
    </location>
</feature>
<evidence type="ECO:0000256" key="6">
    <source>
        <dbReference type="ARBA" id="ARBA00022801"/>
    </source>
</evidence>
<dbReference type="AlphaFoldDB" id="A0A7R8ZTN8"/>
<keyword evidence="5" id="KW-0677">Repeat</keyword>
<evidence type="ECO:0000256" key="1">
    <source>
        <dbReference type="ARBA" id="ARBA00022473"/>
    </source>
</evidence>
<dbReference type="Gene3D" id="2.60.120.290">
    <property type="entry name" value="Spermadhesin, CUB domain"/>
    <property type="match status" value="4"/>
</dbReference>
<keyword evidence="7" id="KW-0862">Zinc</keyword>